<gene>
    <name evidence="3" type="ORF">H4687_005580</name>
</gene>
<keyword evidence="2" id="KW-0732">Signal</keyword>
<dbReference type="GO" id="GO:0016740">
    <property type="term" value="F:transferase activity"/>
    <property type="evidence" value="ECO:0007669"/>
    <property type="project" value="InterPro"/>
</dbReference>
<evidence type="ECO:0000313" key="3">
    <source>
        <dbReference type="EMBL" id="MBE1599451.1"/>
    </source>
</evidence>
<sequence length="186" mass="19115">MASSSSVFVAGLTAAAVAAVGFLAYQASAHVPDDLGKPSPSKSSALPKSKTPGKGKKDTEKILPDDSGAGERVVYSLDDDRVWLVGANEKVTRTFEVTPSTVDPTPATYTVTSRSAAVTGSDGTPIENVVRFATVDGVSIGFSAAVDGSTPEPDPATRTGGIREARKDGKAMWQFAGIGTKVVVVE</sequence>
<accession>A0A8I0TTW9</accession>
<feature type="chain" id="PRO_5034332786" description="L,D-transpeptidase" evidence="2">
    <location>
        <begin position="30"/>
        <end position="186"/>
    </location>
</feature>
<dbReference type="AlphaFoldDB" id="A0A8I0TTW9"/>
<dbReference type="RefSeq" id="WP_179860036.1">
    <property type="nucleotide sequence ID" value="NZ_JADBGF010000001.1"/>
</dbReference>
<dbReference type="Proteomes" id="UP000629287">
    <property type="component" value="Unassembled WGS sequence"/>
</dbReference>
<organism evidence="3 4">
    <name type="scientific">Streptomyces stelliscabiei</name>
    <dbReference type="NCBI Taxonomy" id="146820"/>
    <lineage>
        <taxon>Bacteria</taxon>
        <taxon>Bacillati</taxon>
        <taxon>Actinomycetota</taxon>
        <taxon>Actinomycetes</taxon>
        <taxon>Kitasatosporales</taxon>
        <taxon>Streptomycetaceae</taxon>
        <taxon>Streptomyces</taxon>
    </lineage>
</organism>
<keyword evidence="4" id="KW-1185">Reference proteome</keyword>
<dbReference type="CDD" id="cd16913">
    <property type="entry name" value="YkuD_like"/>
    <property type="match status" value="1"/>
</dbReference>
<dbReference type="EMBL" id="JADBGF010000001">
    <property type="protein sequence ID" value="MBE1599451.1"/>
    <property type="molecule type" value="Genomic_DNA"/>
</dbReference>
<dbReference type="GeneID" id="86830139"/>
<feature type="compositionally biased region" description="Low complexity" evidence="1">
    <location>
        <begin position="37"/>
        <end position="52"/>
    </location>
</feature>
<name>A0A8I0TTW9_9ACTN</name>
<feature type="compositionally biased region" description="Basic and acidic residues" evidence="1">
    <location>
        <begin position="55"/>
        <end position="64"/>
    </location>
</feature>
<evidence type="ECO:0000256" key="2">
    <source>
        <dbReference type="SAM" id="SignalP"/>
    </source>
</evidence>
<proteinExistence type="predicted"/>
<dbReference type="InterPro" id="IPR005490">
    <property type="entry name" value="LD_TPept_cat_dom"/>
</dbReference>
<comment type="caution">
    <text evidence="3">The sequence shown here is derived from an EMBL/GenBank/DDBJ whole genome shotgun (WGS) entry which is preliminary data.</text>
</comment>
<evidence type="ECO:0000256" key="1">
    <source>
        <dbReference type="SAM" id="MobiDB-lite"/>
    </source>
</evidence>
<evidence type="ECO:0008006" key="5">
    <source>
        <dbReference type="Google" id="ProtNLM"/>
    </source>
</evidence>
<feature type="signal peptide" evidence="2">
    <location>
        <begin position="1"/>
        <end position="29"/>
    </location>
</feature>
<evidence type="ECO:0000313" key="4">
    <source>
        <dbReference type="Proteomes" id="UP000629287"/>
    </source>
</evidence>
<reference evidence="3 4" key="1">
    <citation type="submission" date="2020-10" db="EMBL/GenBank/DDBJ databases">
        <title>Sequencing the genomes of 1000 actinobacteria strains.</title>
        <authorList>
            <person name="Klenk H.-P."/>
        </authorList>
    </citation>
    <scope>NUCLEOTIDE SEQUENCE [LARGE SCALE GENOMIC DNA]</scope>
    <source>
        <strain evidence="3 4">DSM 41803</strain>
    </source>
</reference>
<protein>
    <recommendedName>
        <fullName evidence="5">L,D-transpeptidase</fullName>
    </recommendedName>
</protein>
<feature type="region of interest" description="Disordered" evidence="1">
    <location>
        <begin position="31"/>
        <end position="67"/>
    </location>
</feature>